<name>A0A031LX63_9CREN</name>
<gene>
    <name evidence="2" type="ORF">CM19_00520</name>
</gene>
<reference evidence="2 3" key="1">
    <citation type="submission" date="2014-03" db="EMBL/GenBank/DDBJ databases">
        <title>Draft genome sequence of the novel thermoacidophilic archaea Acidianus copahuensis ALE1 strain, isolated from Copahue volcanic area in Neuquen Argentina.</title>
        <authorList>
            <person name="Urbieta M.S."/>
            <person name="Rascovan N."/>
            <person name="Castro C."/>
            <person name="Revale S."/>
            <person name="Giaveno M.A."/>
            <person name="Vazquez M.P."/>
            <person name="Donati E.R."/>
        </authorList>
    </citation>
    <scope>NUCLEOTIDE SEQUENCE [LARGE SCALE GENOMIC DNA]</scope>
    <source>
        <strain evidence="2 3">ALE1</strain>
    </source>
</reference>
<dbReference type="Proteomes" id="UP000024332">
    <property type="component" value="Unassembled WGS sequence"/>
</dbReference>
<keyword evidence="1" id="KW-1133">Transmembrane helix</keyword>
<feature type="transmembrane region" description="Helical" evidence="1">
    <location>
        <begin position="63"/>
        <end position="81"/>
    </location>
</feature>
<protein>
    <submittedName>
        <fullName evidence="2">Uncharacterized protein</fullName>
    </submittedName>
</protein>
<dbReference type="AlphaFoldDB" id="A0A031LX63"/>
<evidence type="ECO:0000313" key="3">
    <source>
        <dbReference type="Proteomes" id="UP000024332"/>
    </source>
</evidence>
<accession>A0A031LX63</accession>
<sequence>MKKYFLFLIPLIISATVFVITNAITIPVTRSNVNVANITPNETKFLQYALFVYTVHVHSIDPLLATAIAGVVSFVVVFFVARKVK</sequence>
<keyword evidence="1" id="KW-0812">Transmembrane</keyword>
<evidence type="ECO:0000256" key="1">
    <source>
        <dbReference type="SAM" id="Phobius"/>
    </source>
</evidence>
<keyword evidence="1" id="KW-0472">Membrane</keyword>
<evidence type="ECO:0000313" key="2">
    <source>
        <dbReference type="EMBL" id="EZQ11733.1"/>
    </source>
</evidence>
<comment type="caution">
    <text evidence="2">The sequence shown here is derived from an EMBL/GenBank/DDBJ whole genome shotgun (WGS) entry which is preliminary data.</text>
</comment>
<organism evidence="2 3">
    <name type="scientific">Candidatus Acidianus copahuensis</name>
    <dbReference type="NCBI Taxonomy" id="1160895"/>
    <lineage>
        <taxon>Archaea</taxon>
        <taxon>Thermoproteota</taxon>
        <taxon>Thermoprotei</taxon>
        <taxon>Sulfolobales</taxon>
        <taxon>Sulfolobaceae</taxon>
        <taxon>Acidianus</taxon>
    </lineage>
</organism>
<dbReference type="EMBL" id="JFZT01000012">
    <property type="protein sequence ID" value="EZQ11733.1"/>
    <property type="molecule type" value="Genomic_DNA"/>
</dbReference>
<keyword evidence="3" id="KW-1185">Reference proteome</keyword>
<proteinExistence type="predicted"/>